<accession>A0A084U7B7</accession>
<dbReference type="Proteomes" id="UP000053675">
    <property type="component" value="Unassembled WGS sequence"/>
</dbReference>
<evidence type="ECO:0000256" key="1">
    <source>
        <dbReference type="SAM" id="MobiDB-lite"/>
    </source>
</evidence>
<protein>
    <submittedName>
        <fullName evidence="2">Uncharacterized protein</fullName>
    </submittedName>
</protein>
<name>A0A084U7B7_9HYPH</name>
<sequence>MSAPLEVSAALLNSRLVKASVSDPELVEAYMSGAIRTKGPSRPPNPLNRHSRRLTARFNRKWQRSPDRAASVKRRRMLGGSSSLPDTIRHHYTEGERAALAVVAGEVKHHGVCDLPLDRIAAVAGVSRTTVQNALREARARGHVIVEPRPRKGQKNLTNLVHVSSKEWLAWLKRGPSLARSIGFKTFHPTKNQDQKTIAGTCQGAENGHDHASGDGAKGLRNRERRRSRAQPAMAKEVHRG</sequence>
<feature type="region of interest" description="Disordered" evidence="1">
    <location>
        <begin position="62"/>
        <end position="88"/>
    </location>
</feature>
<dbReference type="OrthoDB" id="8005824at2"/>
<proteinExistence type="predicted"/>
<evidence type="ECO:0000313" key="3">
    <source>
        <dbReference type="Proteomes" id="UP000053675"/>
    </source>
</evidence>
<comment type="caution">
    <text evidence="2">The sequence shown here is derived from an EMBL/GenBank/DDBJ whole genome shotgun (WGS) entry which is preliminary data.</text>
</comment>
<dbReference type="AlphaFoldDB" id="A0A084U7B7"/>
<reference evidence="2 3" key="1">
    <citation type="submission" date="2014-05" db="EMBL/GenBank/DDBJ databases">
        <title>Draft Genome Sequence of Nitratireductor basaltis Strain UMTGB225, A Marine Bacterium Isolated from Green Barrel Tunicate.</title>
        <authorList>
            <person name="Gan H.Y."/>
        </authorList>
    </citation>
    <scope>NUCLEOTIDE SEQUENCE [LARGE SCALE GENOMIC DNA]</scope>
    <source>
        <strain evidence="2 3">UMTGB225</strain>
    </source>
</reference>
<dbReference type="EMBL" id="JMQM01000002">
    <property type="protein sequence ID" value="KFB08853.1"/>
    <property type="molecule type" value="Genomic_DNA"/>
</dbReference>
<feature type="region of interest" description="Disordered" evidence="1">
    <location>
        <begin position="201"/>
        <end position="241"/>
    </location>
</feature>
<organism evidence="2 3">
    <name type="scientific">Nitratireductor basaltis</name>
    <dbReference type="NCBI Taxonomy" id="472175"/>
    <lineage>
        <taxon>Bacteria</taxon>
        <taxon>Pseudomonadati</taxon>
        <taxon>Pseudomonadota</taxon>
        <taxon>Alphaproteobacteria</taxon>
        <taxon>Hyphomicrobiales</taxon>
        <taxon>Phyllobacteriaceae</taxon>
        <taxon>Nitratireductor</taxon>
    </lineage>
</organism>
<dbReference type="eggNOG" id="ENOG5033YHT">
    <property type="taxonomic scope" value="Bacteria"/>
</dbReference>
<dbReference type="STRING" id="472175.EL18_03107"/>
<dbReference type="RefSeq" id="WP_051914343.1">
    <property type="nucleotide sequence ID" value="NZ_JMQM01000002.1"/>
</dbReference>
<evidence type="ECO:0000313" key="2">
    <source>
        <dbReference type="EMBL" id="KFB08853.1"/>
    </source>
</evidence>
<gene>
    <name evidence="2" type="ORF">EL18_03107</name>
</gene>
<keyword evidence="3" id="KW-1185">Reference proteome</keyword>